<evidence type="ECO:0000259" key="7">
    <source>
        <dbReference type="PROSITE" id="PS51186"/>
    </source>
</evidence>
<evidence type="ECO:0000256" key="5">
    <source>
        <dbReference type="ARBA" id="ARBA00023315"/>
    </source>
</evidence>
<keyword evidence="4" id="KW-0808">Transferase</keyword>
<dbReference type="PIRSF" id="PIRSF000423">
    <property type="entry name" value="ArgA"/>
    <property type="match status" value="1"/>
</dbReference>
<dbReference type="Gene3D" id="3.40.630.30">
    <property type="match status" value="1"/>
</dbReference>
<accession>A0A0G4B298</accession>
<dbReference type="PANTHER" id="PTHR30602">
    <property type="entry name" value="AMINO-ACID ACETYLTRANSFERASE"/>
    <property type="match status" value="1"/>
</dbReference>
<dbReference type="PANTHER" id="PTHR30602:SF12">
    <property type="entry name" value="AMINO-ACID ACETYLTRANSFERASE NAGS1, CHLOROPLASTIC-RELATED"/>
    <property type="match status" value="1"/>
</dbReference>
<comment type="similarity">
    <text evidence="2">Belongs to the acetyltransferase family. ArgA subfamily.</text>
</comment>
<reference evidence="8 9" key="1">
    <citation type="journal article" date="2015" name="Nature">
        <title>rRNA introns, odd ribosomes, and small enigmatic genomes across a large radiation of phyla.</title>
        <authorList>
            <person name="Brown C.T."/>
            <person name="Hug L.A."/>
            <person name="Thomas B.C."/>
            <person name="Sharon I."/>
            <person name="Castelle C.J."/>
            <person name="Singh A."/>
            <person name="Wilkins M.J."/>
            <person name="Williams K.H."/>
            <person name="Banfield J.F."/>
        </authorList>
    </citation>
    <scope>NUCLEOTIDE SEQUENCE [LARGE SCALE GENOMIC DNA]</scope>
</reference>
<protein>
    <recommendedName>
        <fullName evidence="3">amino-acid N-acetyltransferase</fullName>
        <ecNumber evidence="3">2.3.1.1</ecNumber>
    </recommendedName>
</protein>
<dbReference type="GO" id="GO:0004042">
    <property type="term" value="F:L-glutamate N-acetyltransferase activity"/>
    <property type="evidence" value="ECO:0007669"/>
    <property type="project" value="InterPro"/>
</dbReference>
<feature type="domain" description="N-acetyltransferase" evidence="7">
    <location>
        <begin position="198"/>
        <end position="333"/>
    </location>
</feature>
<evidence type="ECO:0000313" key="9">
    <source>
        <dbReference type="Proteomes" id="UP000035648"/>
    </source>
</evidence>
<evidence type="ECO:0000256" key="6">
    <source>
        <dbReference type="ARBA" id="ARBA00048372"/>
    </source>
</evidence>
<dbReference type="AlphaFoldDB" id="A0A0G4B298"/>
<dbReference type="EC" id="2.3.1.1" evidence="3"/>
<name>A0A0G4B298_9BACT</name>
<comment type="pathway">
    <text evidence="1">Amino-acid biosynthesis; L-arginine biosynthesis; N(2)-acetyl-L-ornithine from L-glutamate: step 1/4.</text>
</comment>
<dbReference type="InterPro" id="IPR001048">
    <property type="entry name" value="Asp/Glu/Uridylate_kinase"/>
</dbReference>
<evidence type="ECO:0000313" key="8">
    <source>
        <dbReference type="EMBL" id="AKM82076.1"/>
    </source>
</evidence>
<keyword evidence="5" id="KW-0012">Acyltransferase</keyword>
<sequence>MNREILAYATTHIGKIFVIKLDRNGIPQTQSAVYQDIQLLRGLGVKVVICYPERRLFAPECRVFDYKEVAPNKLRIAFRTRHDIPLVICNDRETAQLANTLHARKLIYLVDSVGVLDENGNLIRQISKLQSVDLLEKKKVDQKELVTGTMRDKILAAIWALDHQVERVHIAAKESLIDELFSCSGSGTMICAQMGSYNQSREARPSDIAKINTLIKRSDFEGNLLKIIESSISSFVVFEVDIALYGCALCVIKDNAMHVDFFVANDIQNFDVVSELLLYILSKAKNCGCTKVIITDRNQLSLFCHPMIYQAGFCNNKADKSRSWTFDFPTNPL</sequence>
<dbReference type="SUPFAM" id="SSF55729">
    <property type="entry name" value="Acyl-CoA N-acyltransferases (Nat)"/>
    <property type="match status" value="1"/>
</dbReference>
<dbReference type="GO" id="GO:0005737">
    <property type="term" value="C:cytoplasm"/>
    <property type="evidence" value="ECO:0007669"/>
    <property type="project" value="InterPro"/>
</dbReference>
<comment type="catalytic activity">
    <reaction evidence="6">
        <text>L-glutamate + acetyl-CoA = N-acetyl-L-glutamate + CoA + H(+)</text>
        <dbReference type="Rhea" id="RHEA:24292"/>
        <dbReference type="ChEBI" id="CHEBI:15378"/>
        <dbReference type="ChEBI" id="CHEBI:29985"/>
        <dbReference type="ChEBI" id="CHEBI:44337"/>
        <dbReference type="ChEBI" id="CHEBI:57287"/>
        <dbReference type="ChEBI" id="CHEBI:57288"/>
        <dbReference type="EC" id="2.3.1.1"/>
    </reaction>
</comment>
<organism evidence="8 9">
    <name type="scientific">Berkelbacteria bacterium GW2011_GWE1_39_12</name>
    <dbReference type="NCBI Taxonomy" id="1618337"/>
    <lineage>
        <taxon>Bacteria</taxon>
        <taxon>Candidatus Berkelbacteria</taxon>
    </lineage>
</organism>
<evidence type="ECO:0000256" key="4">
    <source>
        <dbReference type="ARBA" id="ARBA00022679"/>
    </source>
</evidence>
<dbReference type="Proteomes" id="UP000035648">
    <property type="component" value="Chromosome"/>
</dbReference>
<dbReference type="InterPro" id="IPR016181">
    <property type="entry name" value="Acyl_CoA_acyltransferase"/>
</dbReference>
<dbReference type="SUPFAM" id="SSF53633">
    <property type="entry name" value="Carbamate kinase-like"/>
    <property type="match status" value="1"/>
</dbReference>
<dbReference type="Gene3D" id="3.40.1160.10">
    <property type="entry name" value="Acetylglutamate kinase-like"/>
    <property type="match status" value="1"/>
</dbReference>
<evidence type="ECO:0000256" key="2">
    <source>
        <dbReference type="ARBA" id="ARBA00009145"/>
    </source>
</evidence>
<dbReference type="InterPro" id="IPR010167">
    <property type="entry name" value="NH2A_AcTrfase"/>
</dbReference>
<evidence type="ECO:0000256" key="1">
    <source>
        <dbReference type="ARBA" id="ARBA00004925"/>
    </source>
</evidence>
<dbReference type="UniPathway" id="UPA00068">
    <property type="reaction ID" value="UER00106"/>
</dbReference>
<evidence type="ECO:0000256" key="3">
    <source>
        <dbReference type="ARBA" id="ARBA00012697"/>
    </source>
</evidence>
<dbReference type="Pfam" id="PF00696">
    <property type="entry name" value="AA_kinase"/>
    <property type="match status" value="1"/>
</dbReference>
<proteinExistence type="inferred from homology"/>
<dbReference type="InterPro" id="IPR000182">
    <property type="entry name" value="GNAT_dom"/>
</dbReference>
<dbReference type="KEGG" id="bbgw:UT28_C0001G0265"/>
<dbReference type="EMBL" id="CP011213">
    <property type="protein sequence ID" value="AKM82076.1"/>
    <property type="molecule type" value="Genomic_DNA"/>
</dbReference>
<dbReference type="PROSITE" id="PS51186">
    <property type="entry name" value="GNAT"/>
    <property type="match status" value="1"/>
</dbReference>
<dbReference type="STRING" id="1618337.UT28_C0001G0265"/>
<dbReference type="GO" id="GO:0006526">
    <property type="term" value="P:L-arginine biosynthetic process"/>
    <property type="evidence" value="ECO:0007669"/>
    <property type="project" value="UniProtKB-UniPathway"/>
</dbReference>
<gene>
    <name evidence="8" type="ORF">UT28_C0001G0265</name>
</gene>
<dbReference type="InterPro" id="IPR036393">
    <property type="entry name" value="AceGlu_kinase-like_sf"/>
</dbReference>